<keyword evidence="8 10" id="KW-0472">Membrane</keyword>
<dbReference type="Pfam" id="PF13967">
    <property type="entry name" value="RSN1_TM"/>
    <property type="match status" value="1"/>
</dbReference>
<keyword evidence="9" id="KW-0407">Ion channel</keyword>
<evidence type="ECO:0000256" key="7">
    <source>
        <dbReference type="ARBA" id="ARBA00023065"/>
    </source>
</evidence>
<dbReference type="InterPro" id="IPR032880">
    <property type="entry name" value="CSC1/OSCA1-like_N"/>
</dbReference>
<evidence type="ECO:0000256" key="8">
    <source>
        <dbReference type="ARBA" id="ARBA00023136"/>
    </source>
</evidence>
<feature type="domain" description="CSC1/OSCA1-like 7TM region" evidence="11">
    <location>
        <begin position="350"/>
        <end position="617"/>
    </location>
</feature>
<dbReference type="InterPro" id="IPR027815">
    <property type="entry name" value="CSC1/OSCA1-like_cyt"/>
</dbReference>
<keyword evidence="5" id="KW-0106">Calcium</keyword>
<dbReference type="PANTHER" id="PTHR13018:SF117">
    <property type="entry name" value="CSC1-LIKE PROTEIN RXW8"/>
    <property type="match status" value="1"/>
</dbReference>
<comment type="similarity">
    <text evidence="2">Belongs to the CSC1 (TC 1.A.17) family.</text>
</comment>
<evidence type="ECO:0000256" key="4">
    <source>
        <dbReference type="ARBA" id="ARBA00022692"/>
    </source>
</evidence>
<feature type="transmembrane region" description="Helical" evidence="10">
    <location>
        <begin position="624"/>
        <end position="643"/>
    </location>
</feature>
<feature type="transmembrane region" description="Helical" evidence="10">
    <location>
        <begin position="355"/>
        <end position="376"/>
    </location>
</feature>
<evidence type="ECO:0000256" key="1">
    <source>
        <dbReference type="ARBA" id="ARBA00004141"/>
    </source>
</evidence>
<protein>
    <recommendedName>
        <fullName evidence="16">CSC1-like protein RXW8</fullName>
    </recommendedName>
</protein>
<feature type="transmembrane region" description="Helical" evidence="10">
    <location>
        <begin position="6"/>
        <end position="27"/>
    </location>
</feature>
<evidence type="ECO:0000256" key="6">
    <source>
        <dbReference type="ARBA" id="ARBA00022989"/>
    </source>
</evidence>
<dbReference type="EMBL" id="JBBPBM010000006">
    <property type="protein sequence ID" value="KAK8580492.1"/>
    <property type="molecule type" value="Genomic_DNA"/>
</dbReference>
<feature type="transmembrane region" description="Helical" evidence="10">
    <location>
        <begin position="396"/>
        <end position="424"/>
    </location>
</feature>
<evidence type="ECO:0000259" key="12">
    <source>
        <dbReference type="Pfam" id="PF13967"/>
    </source>
</evidence>
<evidence type="ECO:0000256" key="9">
    <source>
        <dbReference type="ARBA" id="ARBA00023303"/>
    </source>
</evidence>
<dbReference type="PANTHER" id="PTHR13018">
    <property type="entry name" value="PROBABLE MEMBRANE PROTEIN DUF221-RELATED"/>
    <property type="match status" value="1"/>
</dbReference>
<evidence type="ECO:0000256" key="5">
    <source>
        <dbReference type="ARBA" id="ARBA00022837"/>
    </source>
</evidence>
<dbReference type="Pfam" id="PF14703">
    <property type="entry name" value="PHM7_cyt"/>
    <property type="match status" value="1"/>
</dbReference>
<reference evidence="14 15" key="1">
    <citation type="journal article" date="2024" name="G3 (Bethesda)">
        <title>Genome assembly of Hibiscus sabdariffa L. provides insights into metabolisms of medicinal natural products.</title>
        <authorList>
            <person name="Kim T."/>
        </authorList>
    </citation>
    <scope>NUCLEOTIDE SEQUENCE [LARGE SCALE GENOMIC DNA]</scope>
    <source>
        <strain evidence="14">TK-2024</strain>
        <tissue evidence="14">Old leaves</tissue>
    </source>
</reference>
<name>A0ABR2FI34_9ROSI</name>
<comment type="subcellular location">
    <subcellularLocation>
        <location evidence="1">Membrane</location>
        <topology evidence="1">Multi-pass membrane protein</topology>
    </subcellularLocation>
</comment>
<evidence type="ECO:0000259" key="13">
    <source>
        <dbReference type="Pfam" id="PF14703"/>
    </source>
</evidence>
<feature type="domain" description="CSC1/OSCA1-like N-terminal transmembrane" evidence="12">
    <location>
        <begin position="6"/>
        <end position="163"/>
    </location>
</feature>
<evidence type="ECO:0000256" key="2">
    <source>
        <dbReference type="ARBA" id="ARBA00007779"/>
    </source>
</evidence>
<feature type="transmembrane region" description="Helical" evidence="10">
    <location>
        <begin position="144"/>
        <end position="164"/>
    </location>
</feature>
<keyword evidence="4 10" id="KW-0812">Transmembrane</keyword>
<keyword evidence="15" id="KW-1185">Reference proteome</keyword>
<feature type="transmembrane region" description="Helical" evidence="10">
    <location>
        <begin position="545"/>
        <end position="576"/>
    </location>
</feature>
<feature type="transmembrane region" description="Helical" evidence="10">
    <location>
        <begin position="97"/>
        <end position="116"/>
    </location>
</feature>
<sequence>MDISGLLTSAGINISICAVLFSLYSVLRKQPSNASVYFTRRFISEPVRHDDPFDIYRFVPSAGWLMRAWKATDEELLEAGGVDAVVFMRIVVFSLRIFIIATVVCISLVLPVNYYGRDMQHKSLRVEPYDVFTIGNVHEGSKMLWAHCFALYVISFSAFVLLYLEYKSITKMRLAHITGSHPNPSHFTILVRGIPWSQDRSYSKSVESFFSTYYPNTYVAHQMVYRPSTVHKLKKDAEKMYRMLRPIETEYVRGDKPCYLCGGNAHTFKVIRHGEDGFRSQTTIDELHPTQIEKECPAAFVFFKNRYAAVVAAQVLQSSNPMLWVTQLAPEPHDVYWSNLSIPYKQVWVRKISSLLCALAFVFVFCLPVTFVQGLTRPDVLTVWFPQVKGLLKNPFINRVVTGYLPSVVLISLMYTVPPIMMLLSKIEGNVSRSERKRSACIKVLNFTIWNVFFVNVFSGSFIEQVSVFSKLQELPFQLAKQMPDQAAFFTTYVLSSGWASLACELIQLYNLVYNFILKFILRSKEEPTNMALTFPHHTEIPRMLLFGLLGFTFAILAPLILPFLLIYFSLAFLVYRNQLLHVYVTRYESAGLFWPVVHNTTIFSLVLTQVIAVAVFALKLSPVVSGATIPLIVFSLLFNEYCRKRFSQVFRRNPAQVLIEMDRRDEQMGREEGFYNQLRSEYCQLAYITRDLTISEDFSRAGPNRQHEDVVENSLKQGMHACSESFEPITDLIEYWLSNFQELSILSYRNSGRSGTDSPETCV</sequence>
<evidence type="ECO:0000259" key="11">
    <source>
        <dbReference type="Pfam" id="PF02714"/>
    </source>
</evidence>
<dbReference type="InterPro" id="IPR045122">
    <property type="entry name" value="Csc1-like"/>
</dbReference>
<feature type="transmembrane region" description="Helical" evidence="10">
    <location>
        <begin position="444"/>
        <end position="463"/>
    </location>
</feature>
<keyword evidence="6 10" id="KW-1133">Transmembrane helix</keyword>
<evidence type="ECO:0008006" key="16">
    <source>
        <dbReference type="Google" id="ProtNLM"/>
    </source>
</evidence>
<keyword evidence="3" id="KW-0813">Transport</keyword>
<gene>
    <name evidence="14" type="ORF">V6N12_070761</name>
</gene>
<feature type="transmembrane region" description="Helical" evidence="10">
    <location>
        <begin position="597"/>
        <end position="618"/>
    </location>
</feature>
<dbReference type="InterPro" id="IPR003864">
    <property type="entry name" value="CSC1/OSCA1-like_7TM"/>
</dbReference>
<organism evidence="14 15">
    <name type="scientific">Hibiscus sabdariffa</name>
    <name type="common">roselle</name>
    <dbReference type="NCBI Taxonomy" id="183260"/>
    <lineage>
        <taxon>Eukaryota</taxon>
        <taxon>Viridiplantae</taxon>
        <taxon>Streptophyta</taxon>
        <taxon>Embryophyta</taxon>
        <taxon>Tracheophyta</taxon>
        <taxon>Spermatophyta</taxon>
        <taxon>Magnoliopsida</taxon>
        <taxon>eudicotyledons</taxon>
        <taxon>Gunneridae</taxon>
        <taxon>Pentapetalae</taxon>
        <taxon>rosids</taxon>
        <taxon>malvids</taxon>
        <taxon>Malvales</taxon>
        <taxon>Malvaceae</taxon>
        <taxon>Malvoideae</taxon>
        <taxon>Hibiscus</taxon>
    </lineage>
</organism>
<keyword evidence="7" id="KW-0406">Ion transport</keyword>
<accession>A0ABR2FI34</accession>
<evidence type="ECO:0000313" key="14">
    <source>
        <dbReference type="EMBL" id="KAK8580492.1"/>
    </source>
</evidence>
<dbReference type="Pfam" id="PF02714">
    <property type="entry name" value="RSN1_7TM"/>
    <property type="match status" value="1"/>
</dbReference>
<evidence type="ECO:0000256" key="3">
    <source>
        <dbReference type="ARBA" id="ARBA00022448"/>
    </source>
</evidence>
<dbReference type="Proteomes" id="UP001472677">
    <property type="component" value="Unassembled WGS sequence"/>
</dbReference>
<comment type="caution">
    <text evidence="14">The sequence shown here is derived from an EMBL/GenBank/DDBJ whole genome shotgun (WGS) entry which is preliminary data.</text>
</comment>
<proteinExistence type="inferred from homology"/>
<evidence type="ECO:0000256" key="10">
    <source>
        <dbReference type="SAM" id="Phobius"/>
    </source>
</evidence>
<evidence type="ECO:0000313" key="15">
    <source>
        <dbReference type="Proteomes" id="UP001472677"/>
    </source>
</evidence>
<feature type="domain" description="CSC1/OSCA1-like cytosolic" evidence="13">
    <location>
        <begin position="186"/>
        <end position="339"/>
    </location>
</feature>